<dbReference type="RefSeq" id="WP_078923486.1">
    <property type="nucleotide sequence ID" value="NZ_FUYB01000018.1"/>
</dbReference>
<keyword evidence="5" id="KW-1185">Reference proteome</keyword>
<keyword evidence="2" id="KW-0812">Transmembrane</keyword>
<name>A0A1T4XIH9_9GAMM</name>
<dbReference type="STRING" id="92487.SAMN02745130_03034"/>
<dbReference type="InterPro" id="IPR003362">
    <property type="entry name" value="Bact_transf"/>
</dbReference>
<dbReference type="AlphaFoldDB" id="A0A1T4XIH9"/>
<feature type="transmembrane region" description="Helical" evidence="2">
    <location>
        <begin position="7"/>
        <end position="28"/>
    </location>
</feature>
<dbReference type="Proteomes" id="UP000190460">
    <property type="component" value="Unassembled WGS sequence"/>
</dbReference>
<dbReference type="Pfam" id="PF02397">
    <property type="entry name" value="Bac_transf"/>
    <property type="match status" value="1"/>
</dbReference>
<dbReference type="GO" id="GO:0016780">
    <property type="term" value="F:phosphotransferase activity, for other substituted phosphate groups"/>
    <property type="evidence" value="ECO:0007669"/>
    <property type="project" value="TreeGrafter"/>
</dbReference>
<accession>A0A1T4XIH9</accession>
<dbReference type="PANTHER" id="PTHR30576">
    <property type="entry name" value="COLANIC BIOSYNTHESIS UDP-GLUCOSE LIPID CARRIER TRANSFERASE"/>
    <property type="match status" value="1"/>
</dbReference>
<evidence type="ECO:0000256" key="1">
    <source>
        <dbReference type="ARBA" id="ARBA00006464"/>
    </source>
</evidence>
<comment type="similarity">
    <text evidence="1">Belongs to the bacterial sugar transferase family.</text>
</comment>
<evidence type="ECO:0000256" key="2">
    <source>
        <dbReference type="SAM" id="Phobius"/>
    </source>
</evidence>
<dbReference type="EMBL" id="FUYB01000018">
    <property type="protein sequence ID" value="SKA89392.1"/>
    <property type="molecule type" value="Genomic_DNA"/>
</dbReference>
<dbReference type="PANTHER" id="PTHR30576:SF8">
    <property type="entry name" value="UNDECAPRENYL-PHOSPHATE GALACTOSE PHOSPHOTRANSFERASE"/>
    <property type="match status" value="1"/>
</dbReference>
<keyword evidence="4" id="KW-0808">Transferase</keyword>
<dbReference type="OrthoDB" id="9808602at2"/>
<reference evidence="5" key="1">
    <citation type="submission" date="2017-02" db="EMBL/GenBank/DDBJ databases">
        <authorList>
            <person name="Varghese N."/>
            <person name="Submissions S."/>
        </authorList>
    </citation>
    <scope>NUCLEOTIDE SEQUENCE [LARGE SCALE GENOMIC DNA]</scope>
    <source>
        <strain evidence="5">ATCC 49788</strain>
    </source>
</reference>
<keyword evidence="2" id="KW-0472">Membrane</keyword>
<proteinExistence type="inferred from homology"/>
<feature type="domain" description="Bacterial sugar transferase" evidence="3">
    <location>
        <begin position="2"/>
        <end position="176"/>
    </location>
</feature>
<keyword evidence="2" id="KW-1133">Transmembrane helix</keyword>
<protein>
    <submittedName>
        <fullName evidence="4">Sugar transferase involved in LPS biosynthesis (Colanic, teichoic acid)</fullName>
    </submittedName>
</protein>
<sequence>MKRILDLSATLFGLILLAPIILILAILIRLKLGSPVFFTQTRPGLHAKPFKMVKFRTMTDARDAAGNLLPDNIRLTAFGRFLRSTSLDELPELWNVLKGEMSLVGPRPLLMEYLPLYSTEQARRHEVRPGITGWAQINGRNAISWEEKFKLDVWYVDNQSFWLDLKILVLTIKKVFVREGISAEGEATMPKFTGS</sequence>
<evidence type="ECO:0000259" key="3">
    <source>
        <dbReference type="Pfam" id="PF02397"/>
    </source>
</evidence>
<organism evidence="4 5">
    <name type="scientific">Thiothrix eikelboomii</name>
    <dbReference type="NCBI Taxonomy" id="92487"/>
    <lineage>
        <taxon>Bacteria</taxon>
        <taxon>Pseudomonadati</taxon>
        <taxon>Pseudomonadota</taxon>
        <taxon>Gammaproteobacteria</taxon>
        <taxon>Thiotrichales</taxon>
        <taxon>Thiotrichaceae</taxon>
        <taxon>Thiothrix</taxon>
    </lineage>
</organism>
<evidence type="ECO:0000313" key="4">
    <source>
        <dbReference type="EMBL" id="SKA89392.1"/>
    </source>
</evidence>
<gene>
    <name evidence="4" type="ORF">SAMN02745130_03034</name>
</gene>
<evidence type="ECO:0000313" key="5">
    <source>
        <dbReference type="Proteomes" id="UP000190460"/>
    </source>
</evidence>